<keyword evidence="3" id="KW-1185">Reference proteome</keyword>
<dbReference type="GeneID" id="25782787"/>
<feature type="region of interest" description="Disordered" evidence="1">
    <location>
        <begin position="82"/>
        <end position="134"/>
    </location>
</feature>
<feature type="compositionally biased region" description="Polar residues" evidence="1">
    <location>
        <begin position="123"/>
        <end position="134"/>
    </location>
</feature>
<organism evidence="2 3">
    <name type="scientific">Hypocrea atroviridis (strain ATCC 20476 / IMI 206040)</name>
    <name type="common">Trichoderma atroviride</name>
    <dbReference type="NCBI Taxonomy" id="452589"/>
    <lineage>
        <taxon>Eukaryota</taxon>
        <taxon>Fungi</taxon>
        <taxon>Dikarya</taxon>
        <taxon>Ascomycota</taxon>
        <taxon>Pezizomycotina</taxon>
        <taxon>Sordariomycetes</taxon>
        <taxon>Hypocreomycetidae</taxon>
        <taxon>Hypocreales</taxon>
        <taxon>Hypocreaceae</taxon>
        <taxon>Trichoderma</taxon>
    </lineage>
</organism>
<dbReference type="HOGENOM" id="CLU_1896499_0_0_1"/>
<sequence length="134" mass="15047">MQTDCLVELKLALQNLHNITTDRKDETTAALPKALIATKDSADLHTKLREFRVYEYYLPLATSVHHRANHSTQILCFNMAYENNDGNDENKSGKASASTEQNQNSGDDTHMTDISDEEPPSSPTLNLKQFYDSS</sequence>
<dbReference type="AlphaFoldDB" id="G9P030"/>
<gene>
    <name evidence="2" type="ORF">TRIATDRAFT_309466</name>
</gene>
<dbReference type="EMBL" id="ABDG02000025">
    <property type="protein sequence ID" value="EHK44076.1"/>
    <property type="molecule type" value="Genomic_DNA"/>
</dbReference>
<reference evidence="2 3" key="1">
    <citation type="journal article" date="2011" name="Genome Biol.">
        <title>Comparative genome sequence analysis underscores mycoparasitism as the ancestral life style of Trichoderma.</title>
        <authorList>
            <person name="Kubicek C.P."/>
            <person name="Herrera-Estrella A."/>
            <person name="Seidl-Seiboth V."/>
            <person name="Martinez D.A."/>
            <person name="Druzhinina I.S."/>
            <person name="Thon M."/>
            <person name="Zeilinger S."/>
            <person name="Casas-Flores S."/>
            <person name="Horwitz B.A."/>
            <person name="Mukherjee P.K."/>
            <person name="Mukherjee M."/>
            <person name="Kredics L."/>
            <person name="Alcaraz L.D."/>
            <person name="Aerts A."/>
            <person name="Antal Z."/>
            <person name="Atanasova L."/>
            <person name="Cervantes-Badillo M.G."/>
            <person name="Challacombe J."/>
            <person name="Chertkov O."/>
            <person name="McCluskey K."/>
            <person name="Coulpier F."/>
            <person name="Deshpande N."/>
            <person name="von Doehren H."/>
            <person name="Ebbole D.J."/>
            <person name="Esquivel-Naranjo E.U."/>
            <person name="Fekete E."/>
            <person name="Flipphi M."/>
            <person name="Glaser F."/>
            <person name="Gomez-Rodriguez E.Y."/>
            <person name="Gruber S."/>
            <person name="Han C."/>
            <person name="Henrissat B."/>
            <person name="Hermosa R."/>
            <person name="Hernandez-Onate M."/>
            <person name="Karaffa L."/>
            <person name="Kosti I."/>
            <person name="Le Crom S."/>
            <person name="Lindquist E."/>
            <person name="Lucas S."/>
            <person name="Luebeck M."/>
            <person name="Luebeck P.S."/>
            <person name="Margeot A."/>
            <person name="Metz B."/>
            <person name="Misra M."/>
            <person name="Nevalainen H."/>
            <person name="Omann M."/>
            <person name="Packer N."/>
            <person name="Perrone G."/>
            <person name="Uresti-Rivera E.E."/>
            <person name="Salamov A."/>
            <person name="Schmoll M."/>
            <person name="Seiboth B."/>
            <person name="Shapiro H."/>
            <person name="Sukno S."/>
            <person name="Tamayo-Ramos J.A."/>
            <person name="Tisch D."/>
            <person name="Wiest A."/>
            <person name="Wilkinson H.H."/>
            <person name="Zhang M."/>
            <person name="Coutinho P.M."/>
            <person name="Kenerley C.M."/>
            <person name="Monte E."/>
            <person name="Baker S.E."/>
            <person name="Grigoriev I.V."/>
        </authorList>
    </citation>
    <scope>NUCLEOTIDE SEQUENCE [LARGE SCALE GENOMIC DNA]</scope>
    <source>
        <strain evidence="3">ATCC 20476 / IMI 206040</strain>
    </source>
</reference>
<evidence type="ECO:0000313" key="2">
    <source>
        <dbReference type="EMBL" id="EHK44076.1"/>
    </source>
</evidence>
<evidence type="ECO:0000256" key="1">
    <source>
        <dbReference type="SAM" id="MobiDB-lite"/>
    </source>
</evidence>
<comment type="caution">
    <text evidence="2">The sequence shown here is derived from an EMBL/GenBank/DDBJ whole genome shotgun (WGS) entry which is preliminary data.</text>
</comment>
<evidence type="ECO:0000313" key="3">
    <source>
        <dbReference type="Proteomes" id="UP000005426"/>
    </source>
</evidence>
<dbReference type="Proteomes" id="UP000005426">
    <property type="component" value="Unassembled WGS sequence"/>
</dbReference>
<protein>
    <submittedName>
        <fullName evidence="2">Uncharacterized protein</fullName>
    </submittedName>
</protein>
<feature type="compositionally biased region" description="Polar residues" evidence="1">
    <location>
        <begin position="93"/>
        <end position="106"/>
    </location>
</feature>
<dbReference type="KEGG" id="tatv:25782787"/>
<name>G9P030_HYPAI</name>
<proteinExistence type="predicted"/>
<accession>G9P030</accession>